<evidence type="ECO:0000313" key="2">
    <source>
        <dbReference type="Proteomes" id="UP000676776"/>
    </source>
</evidence>
<dbReference type="Gene3D" id="2.40.128.410">
    <property type="match status" value="1"/>
</dbReference>
<sequence length="189" mass="21616">MAKKIFQIVVLCSISLFSCSSSKERVDKMSLEQLEQLMNLRLIEFSAESALPLLTTDVMKVNNALLSSRGDSPSRIMLDKGYYLKIRKDSSAAELPYFGEVRVANYDFGNNSNIIFSSTIRDLNIKNHKNKKLVVTYKIESGKDSYNIELDIFPSKSANLIINAVRRNQITYRGKVKFYNNLEDLQLRK</sequence>
<gene>
    <name evidence="1" type="ORF">J4050_13690</name>
</gene>
<dbReference type="Pfam" id="PF14059">
    <property type="entry name" value="DUF4251"/>
    <property type="match status" value="1"/>
</dbReference>
<name>A0ABS3T684_9FLAO</name>
<dbReference type="Proteomes" id="UP000676776">
    <property type="component" value="Unassembled WGS sequence"/>
</dbReference>
<reference evidence="1 2" key="1">
    <citation type="submission" date="2021-03" db="EMBL/GenBank/DDBJ databases">
        <title>Winogradskyella sp. nov., isolated from costal sediment.</title>
        <authorList>
            <person name="Gao C."/>
        </authorList>
    </citation>
    <scope>NUCLEOTIDE SEQUENCE [LARGE SCALE GENOMIC DNA]</scope>
    <source>
        <strain evidence="1 2">DF17</strain>
    </source>
</reference>
<accession>A0ABS3T684</accession>
<keyword evidence="2" id="KW-1185">Reference proteome</keyword>
<protein>
    <submittedName>
        <fullName evidence="1">DUF4251 domain-containing protein</fullName>
    </submittedName>
</protein>
<comment type="caution">
    <text evidence="1">The sequence shown here is derived from an EMBL/GenBank/DDBJ whole genome shotgun (WGS) entry which is preliminary data.</text>
</comment>
<dbReference type="RefSeq" id="WP_208155157.1">
    <property type="nucleotide sequence ID" value="NZ_JAGEVF010000012.1"/>
</dbReference>
<proteinExistence type="predicted"/>
<organism evidence="1 2">
    <name type="scientific">Winogradskyella pelagia</name>
    <dbReference type="NCBI Taxonomy" id="2819984"/>
    <lineage>
        <taxon>Bacteria</taxon>
        <taxon>Pseudomonadati</taxon>
        <taxon>Bacteroidota</taxon>
        <taxon>Flavobacteriia</taxon>
        <taxon>Flavobacteriales</taxon>
        <taxon>Flavobacteriaceae</taxon>
        <taxon>Winogradskyella</taxon>
    </lineage>
</organism>
<dbReference type="EMBL" id="JAGEVF010000012">
    <property type="protein sequence ID" value="MBO3117804.1"/>
    <property type="molecule type" value="Genomic_DNA"/>
</dbReference>
<evidence type="ECO:0000313" key="1">
    <source>
        <dbReference type="EMBL" id="MBO3117804.1"/>
    </source>
</evidence>
<dbReference type="InterPro" id="IPR025347">
    <property type="entry name" value="DUF4251"/>
</dbReference>
<dbReference type="PROSITE" id="PS51257">
    <property type="entry name" value="PROKAR_LIPOPROTEIN"/>
    <property type="match status" value="1"/>
</dbReference>